<dbReference type="Gene3D" id="1.10.10.10">
    <property type="entry name" value="Winged helix-like DNA-binding domain superfamily/Winged helix DNA-binding domain"/>
    <property type="match status" value="1"/>
</dbReference>
<evidence type="ECO:0000256" key="1">
    <source>
        <dbReference type="ARBA" id="ARBA00022747"/>
    </source>
</evidence>
<dbReference type="SUPFAM" id="SSF53335">
    <property type="entry name" value="S-adenosyl-L-methionine-dependent methyltransferases"/>
    <property type="match status" value="1"/>
</dbReference>
<name>A0ABV9G1N6_9ACTN</name>
<dbReference type="InterPro" id="IPR009061">
    <property type="entry name" value="DNA-bd_dom_put_sf"/>
</dbReference>
<dbReference type="InterPro" id="IPR044946">
    <property type="entry name" value="Restrct_endonuc_typeI_TRD_sf"/>
</dbReference>
<evidence type="ECO:0000256" key="2">
    <source>
        <dbReference type="ARBA" id="ARBA00023125"/>
    </source>
</evidence>
<feature type="domain" description="DNA methylase adenine-specific" evidence="4">
    <location>
        <begin position="173"/>
        <end position="390"/>
    </location>
</feature>
<dbReference type="PROSITE" id="PS00092">
    <property type="entry name" value="N6_MTASE"/>
    <property type="match status" value="1"/>
</dbReference>
<keyword evidence="5" id="KW-0489">Methyltransferase</keyword>
<dbReference type="EMBL" id="JBHSFE010000005">
    <property type="protein sequence ID" value="MFC4607084.1"/>
    <property type="molecule type" value="Genomic_DNA"/>
</dbReference>
<comment type="caution">
    <text evidence="5">The sequence shown here is derived from an EMBL/GenBank/DDBJ whole genome shotgun (WGS) entry which is preliminary data.</text>
</comment>
<evidence type="ECO:0000313" key="6">
    <source>
        <dbReference type="Proteomes" id="UP001595993"/>
    </source>
</evidence>
<dbReference type="GO" id="GO:0008168">
    <property type="term" value="F:methyltransferase activity"/>
    <property type="evidence" value="ECO:0007669"/>
    <property type="project" value="UniProtKB-KW"/>
</dbReference>
<dbReference type="PANTHER" id="PTHR42998:SF1">
    <property type="entry name" value="TYPE I RESTRICTION ENZYME HINDI METHYLASE SUBUNIT"/>
    <property type="match status" value="1"/>
</dbReference>
<dbReference type="RefSeq" id="WP_381191823.1">
    <property type="nucleotide sequence ID" value="NZ_JBHSFE010000005.1"/>
</dbReference>
<dbReference type="SUPFAM" id="SSF46955">
    <property type="entry name" value="Putative DNA-binding domain"/>
    <property type="match status" value="1"/>
</dbReference>
<dbReference type="InterPro" id="IPR029063">
    <property type="entry name" value="SAM-dependent_MTases_sf"/>
</dbReference>
<dbReference type="Pfam" id="PF02384">
    <property type="entry name" value="N6_Mtase"/>
    <property type="match status" value="1"/>
</dbReference>
<dbReference type="GO" id="GO:0032259">
    <property type="term" value="P:methylation"/>
    <property type="evidence" value="ECO:0007669"/>
    <property type="project" value="UniProtKB-KW"/>
</dbReference>
<sequence length="716" mass="75417">MPQPSAQVTAAEISRIAGVTRATVSNWRRRHDDFPAPSGGTESSPLYDLEAVRGWLEARGQSSAATPSEELRTVLRIHGPGSGVAARLFPLVLATSRRSADELTALDELPDSDVIAHADSASAEVAVSVPEAEAVRFSADDVGALRALIRCVRDEGAQSALDVLAERELDDTASSGTYQTPAGLADLMARLLPGRTARVLDPACGSGTLLAAAARRGATELYGQDSLPVQAQRSAVRLLLSAADAQVTVRTGDTLRADAFPELMVGGVLCNPPYGDRDWGHEELAYDQRWAYGVPPRIESELAWTQHALAHLESGGHAVMVLPPATAARASGRRIRAELVRSGALRAVVGLPLGASAPLHIGMHVWVLQRPEPGGTDSKSVLFVDVSGDQREGPPSSPRDAYSRLRHRRTGVDWNTLSDEVLGHWTAYTDDPESFTDVPGAARAVPTIDLVDDLVDLTPARQVRAAPVDIDPAEVAEHAAEQLELLAASVNVLESAAGYEPWKAATESSQAWRTATVSDLVRGGALSLLRAAVPVGRGDSRTDSPGAHSTARPVLTASDIRNGARPSGTAEDLRTDAAHTVAAGDVLVRGVAGGSGIMARVADKADAEALLGHHIHLLRPDPARLDPWFLAGFLAADDNIAGASTGSTIVSVSPGRLRVPLLPLDEQRRYGAAFRRAYELRTAARRTAELAEETAQALLTGLTTGALLPPSEGPSA</sequence>
<feature type="region of interest" description="Disordered" evidence="3">
    <location>
        <begin position="536"/>
        <end position="572"/>
    </location>
</feature>
<gene>
    <name evidence="5" type="ORF">ACFO9E_04510</name>
</gene>
<proteinExistence type="predicted"/>
<keyword evidence="5" id="KW-0808">Transferase</keyword>
<keyword evidence="1" id="KW-0680">Restriction system</keyword>
<evidence type="ECO:0000259" key="4">
    <source>
        <dbReference type="Pfam" id="PF02384"/>
    </source>
</evidence>
<dbReference type="InterPro" id="IPR003356">
    <property type="entry name" value="DNA_methylase_A-5"/>
</dbReference>
<keyword evidence="2" id="KW-0238">DNA-binding</keyword>
<protein>
    <submittedName>
        <fullName evidence="5">N-6 DNA methylase</fullName>
    </submittedName>
</protein>
<dbReference type="PANTHER" id="PTHR42998">
    <property type="entry name" value="TYPE I RESTRICTION ENZYME HINDVIIP M PROTEIN-RELATED"/>
    <property type="match status" value="1"/>
</dbReference>
<evidence type="ECO:0000256" key="3">
    <source>
        <dbReference type="SAM" id="MobiDB-lite"/>
    </source>
</evidence>
<reference evidence="6" key="1">
    <citation type="journal article" date="2019" name="Int. J. Syst. Evol. Microbiol.">
        <title>The Global Catalogue of Microorganisms (GCM) 10K type strain sequencing project: providing services to taxonomists for standard genome sequencing and annotation.</title>
        <authorList>
            <consortium name="The Broad Institute Genomics Platform"/>
            <consortium name="The Broad Institute Genome Sequencing Center for Infectious Disease"/>
            <person name="Wu L."/>
            <person name="Ma J."/>
        </authorList>
    </citation>
    <scope>NUCLEOTIDE SEQUENCE [LARGE SCALE GENOMIC DNA]</scope>
    <source>
        <strain evidence="6">CGMCC 4.7139</strain>
    </source>
</reference>
<dbReference type="SUPFAM" id="SSF116734">
    <property type="entry name" value="DNA methylase specificity domain"/>
    <property type="match status" value="1"/>
</dbReference>
<dbReference type="PRINTS" id="PR00507">
    <property type="entry name" value="N12N6MTFRASE"/>
</dbReference>
<dbReference type="Gene3D" id="3.40.50.150">
    <property type="entry name" value="Vaccinia Virus protein VP39"/>
    <property type="match status" value="1"/>
</dbReference>
<dbReference type="InterPro" id="IPR036388">
    <property type="entry name" value="WH-like_DNA-bd_sf"/>
</dbReference>
<keyword evidence="6" id="KW-1185">Reference proteome</keyword>
<accession>A0ABV9G1N6</accession>
<dbReference type="Gene3D" id="3.90.220.20">
    <property type="entry name" value="DNA methylase specificity domains"/>
    <property type="match status" value="1"/>
</dbReference>
<dbReference type="InterPro" id="IPR002052">
    <property type="entry name" value="DNA_methylase_N6_adenine_CS"/>
</dbReference>
<dbReference type="Proteomes" id="UP001595993">
    <property type="component" value="Unassembled WGS sequence"/>
</dbReference>
<dbReference type="InterPro" id="IPR052916">
    <property type="entry name" value="Type-I_RE_MTase_Subunit"/>
</dbReference>
<evidence type="ECO:0000313" key="5">
    <source>
        <dbReference type="EMBL" id="MFC4607084.1"/>
    </source>
</evidence>
<organism evidence="5 6">
    <name type="scientific">Streptomyces maoxianensis</name>
    <dbReference type="NCBI Taxonomy" id="1459942"/>
    <lineage>
        <taxon>Bacteria</taxon>
        <taxon>Bacillati</taxon>
        <taxon>Actinomycetota</taxon>
        <taxon>Actinomycetes</taxon>
        <taxon>Kitasatosporales</taxon>
        <taxon>Streptomycetaceae</taxon>
        <taxon>Streptomyces</taxon>
    </lineage>
</organism>